<dbReference type="GO" id="GO:0015074">
    <property type="term" value="P:DNA integration"/>
    <property type="evidence" value="ECO:0007669"/>
    <property type="project" value="UniProtKB-KW"/>
</dbReference>
<feature type="domain" description="Tyr recombinase" evidence="7">
    <location>
        <begin position="187"/>
        <end position="376"/>
    </location>
</feature>
<dbReference type="InterPro" id="IPR011010">
    <property type="entry name" value="DNA_brk_join_enz"/>
</dbReference>
<dbReference type="InterPro" id="IPR044068">
    <property type="entry name" value="CB"/>
</dbReference>
<evidence type="ECO:0000256" key="5">
    <source>
        <dbReference type="ARBA" id="ARBA00023172"/>
    </source>
</evidence>
<dbReference type="Gene3D" id="1.10.150.130">
    <property type="match status" value="1"/>
</dbReference>
<dbReference type="CDD" id="cd01189">
    <property type="entry name" value="INT_ICEBs1_C_like"/>
    <property type="match status" value="1"/>
</dbReference>
<dbReference type="GO" id="GO:0003677">
    <property type="term" value="F:DNA binding"/>
    <property type="evidence" value="ECO:0007669"/>
    <property type="project" value="UniProtKB-UniRule"/>
</dbReference>
<reference evidence="9" key="2">
    <citation type="journal article" date="2021" name="PeerJ">
        <title>Extensive microbial diversity within the chicken gut microbiome revealed by metagenomics and culture.</title>
        <authorList>
            <person name="Gilroy R."/>
            <person name="Ravi A."/>
            <person name="Getino M."/>
            <person name="Pursley I."/>
            <person name="Horton D.L."/>
            <person name="Alikhan N.F."/>
            <person name="Baker D."/>
            <person name="Gharbi K."/>
            <person name="Hall N."/>
            <person name="Watson M."/>
            <person name="Adriaenssens E.M."/>
            <person name="Foster-Nyarko E."/>
            <person name="Jarju S."/>
            <person name="Secka A."/>
            <person name="Antonio M."/>
            <person name="Oren A."/>
            <person name="Chaudhuri R.R."/>
            <person name="La Ragione R."/>
            <person name="Hildebrand F."/>
            <person name="Pallen M.J."/>
        </authorList>
    </citation>
    <scope>NUCLEOTIDE SEQUENCE</scope>
    <source>
        <strain evidence="9">ChiSxjej1B13-7041</strain>
    </source>
</reference>
<evidence type="ECO:0000313" key="9">
    <source>
        <dbReference type="EMBL" id="HIR93235.1"/>
    </source>
</evidence>
<evidence type="ECO:0000256" key="6">
    <source>
        <dbReference type="PROSITE-ProRule" id="PRU01248"/>
    </source>
</evidence>
<dbReference type="PANTHER" id="PTHR30349">
    <property type="entry name" value="PHAGE INTEGRASE-RELATED"/>
    <property type="match status" value="1"/>
</dbReference>
<proteinExistence type="inferred from homology"/>
<dbReference type="InterPro" id="IPR050090">
    <property type="entry name" value="Tyrosine_recombinase_XerCD"/>
</dbReference>
<dbReference type="InterPro" id="IPR013762">
    <property type="entry name" value="Integrase-like_cat_sf"/>
</dbReference>
<comment type="function">
    <text evidence="1">Site-specific tyrosine recombinase, which acts by catalyzing the cutting and rejoining of the recombining DNA molecules.</text>
</comment>
<reference evidence="9" key="1">
    <citation type="submission" date="2020-10" db="EMBL/GenBank/DDBJ databases">
        <authorList>
            <person name="Gilroy R."/>
        </authorList>
    </citation>
    <scope>NUCLEOTIDE SEQUENCE</scope>
    <source>
        <strain evidence="9">ChiSxjej1B13-7041</strain>
    </source>
</reference>
<dbReference type="InterPro" id="IPR010998">
    <property type="entry name" value="Integrase_recombinase_N"/>
</dbReference>
<sequence>MGKRRKRGEGSVHLRKDGRWEGRYVIGYDAKGLPKTKNVLARSKSECLEKLKQLRESCKTDKKEHDIGKQPLTFGTWLDYWYQNHCKPGLRITTQKNYENGIYRHLIPALGQIPLDKLTTGDLQQYYTGLKEHGRLLRAELYGEGLSDRTVRGIHAICRAALERAEGEGLISGNPALGCKLPPKKGREQNTLTQEEIQRFLIQAREEGCYELFLLTLSTGMRRGEILALQWDDLNPRTGALQIARQLQRTGGRLVLTEPKTKAAIRTVILPRPVLKVLEDYRRRIEFPSRWMFPSPVKEDATLDPASVRKQLKRVLERAQCDRVRFHDLRHTFATMALEHGMDVKTLSTIIGHVSSSTTLDIYTHITDEMRTSAALKIDRGIGKAADNGMGEATRQEAVPKRAPFQPYKGKRRKPGTGCISQINDHLWEGRYSPVWPDGVKRPRNIYAHDRETCERRLAELIAQTKVEIAAEKARRAGERHPA</sequence>
<protein>
    <submittedName>
        <fullName evidence="9">Site-specific integrase</fullName>
    </submittedName>
</protein>
<evidence type="ECO:0000259" key="8">
    <source>
        <dbReference type="PROSITE" id="PS51900"/>
    </source>
</evidence>
<accession>A0A9D1JFY9</accession>
<evidence type="ECO:0000256" key="1">
    <source>
        <dbReference type="ARBA" id="ARBA00003283"/>
    </source>
</evidence>
<dbReference type="GO" id="GO:0006310">
    <property type="term" value="P:DNA recombination"/>
    <property type="evidence" value="ECO:0007669"/>
    <property type="project" value="UniProtKB-KW"/>
</dbReference>
<evidence type="ECO:0000256" key="4">
    <source>
        <dbReference type="ARBA" id="ARBA00023125"/>
    </source>
</evidence>
<comment type="similarity">
    <text evidence="2">Belongs to the 'phage' integrase family.</text>
</comment>
<dbReference type="AlphaFoldDB" id="A0A9D1JFY9"/>
<evidence type="ECO:0000256" key="2">
    <source>
        <dbReference type="ARBA" id="ARBA00008857"/>
    </source>
</evidence>
<keyword evidence="3" id="KW-0229">DNA integration</keyword>
<dbReference type="PANTHER" id="PTHR30349:SF91">
    <property type="entry name" value="INTA PROTEIN"/>
    <property type="match status" value="1"/>
</dbReference>
<dbReference type="Proteomes" id="UP000886841">
    <property type="component" value="Unassembled WGS sequence"/>
</dbReference>
<dbReference type="EMBL" id="DVHU01000064">
    <property type="protein sequence ID" value="HIR93235.1"/>
    <property type="molecule type" value="Genomic_DNA"/>
</dbReference>
<dbReference type="Gene3D" id="1.10.443.10">
    <property type="entry name" value="Intergrase catalytic core"/>
    <property type="match status" value="1"/>
</dbReference>
<feature type="domain" description="Core-binding (CB)" evidence="8">
    <location>
        <begin position="72"/>
        <end position="166"/>
    </location>
</feature>
<keyword evidence="5" id="KW-0233">DNA recombination</keyword>
<evidence type="ECO:0000256" key="3">
    <source>
        <dbReference type="ARBA" id="ARBA00022908"/>
    </source>
</evidence>
<dbReference type="Pfam" id="PF00589">
    <property type="entry name" value="Phage_integrase"/>
    <property type="match status" value="1"/>
</dbReference>
<organism evidence="9 10">
    <name type="scientific">Candidatus Egerieimonas intestinavium</name>
    <dbReference type="NCBI Taxonomy" id="2840777"/>
    <lineage>
        <taxon>Bacteria</taxon>
        <taxon>Bacillati</taxon>
        <taxon>Bacillota</taxon>
        <taxon>Clostridia</taxon>
        <taxon>Lachnospirales</taxon>
        <taxon>Lachnospiraceae</taxon>
        <taxon>Lachnospiraceae incertae sedis</taxon>
        <taxon>Candidatus Egerieimonas</taxon>
    </lineage>
</organism>
<comment type="caution">
    <text evidence="9">The sequence shown here is derived from an EMBL/GenBank/DDBJ whole genome shotgun (WGS) entry which is preliminary data.</text>
</comment>
<evidence type="ECO:0000259" key="7">
    <source>
        <dbReference type="PROSITE" id="PS51898"/>
    </source>
</evidence>
<gene>
    <name evidence="9" type="ORF">IAB98_07455</name>
</gene>
<dbReference type="PROSITE" id="PS51900">
    <property type="entry name" value="CB"/>
    <property type="match status" value="1"/>
</dbReference>
<dbReference type="InterPro" id="IPR004107">
    <property type="entry name" value="Integrase_SAM-like_N"/>
</dbReference>
<name>A0A9D1JFY9_9FIRM</name>
<dbReference type="SUPFAM" id="SSF56349">
    <property type="entry name" value="DNA breaking-rejoining enzymes"/>
    <property type="match status" value="1"/>
</dbReference>
<dbReference type="InterPro" id="IPR002104">
    <property type="entry name" value="Integrase_catalytic"/>
</dbReference>
<keyword evidence="4 6" id="KW-0238">DNA-binding</keyword>
<evidence type="ECO:0000313" key="10">
    <source>
        <dbReference type="Proteomes" id="UP000886841"/>
    </source>
</evidence>
<dbReference type="PROSITE" id="PS51898">
    <property type="entry name" value="TYR_RECOMBINASE"/>
    <property type="match status" value="1"/>
</dbReference>
<dbReference type="Pfam" id="PF14659">
    <property type="entry name" value="Phage_int_SAM_3"/>
    <property type="match status" value="1"/>
</dbReference>